<dbReference type="EMBL" id="CAXITT010000146">
    <property type="protein sequence ID" value="CAL1533597.1"/>
    <property type="molecule type" value="Genomic_DNA"/>
</dbReference>
<keyword evidence="3" id="KW-0966">Cell projection</keyword>
<dbReference type="GO" id="GO:0002142">
    <property type="term" value="C:stereocilia ankle link complex"/>
    <property type="evidence" value="ECO:0007669"/>
    <property type="project" value="TreeGrafter"/>
</dbReference>
<dbReference type="Proteomes" id="UP001497497">
    <property type="component" value="Unassembled WGS sequence"/>
</dbReference>
<gene>
    <name evidence="6" type="ORF">GSLYS_00007557001</name>
</gene>
<protein>
    <recommendedName>
        <fullName evidence="5">PDZ domain-containing protein</fullName>
    </recommendedName>
</protein>
<comment type="subcellular location">
    <subcellularLocation>
        <location evidence="1">Cell projection</location>
    </subcellularLocation>
</comment>
<sequence>MTSSVRHLQEALYTHLDDLEKKDFIEALSTYGTQRDIFELVNSLRKILNTPAKRQLFPLVKRVIRQGDAEAFDLLTSDGHGCQLCSWVSVVPSTIHYPQIDLGEPDAKDSGFGFTIRGGVDIGVGVYVSSVDNGSLAQKRGLTVGDLIESANDISFTDVTHDEAARIIKAASKLHLTVSRVGRIPGTMTVLETYTWTDSKGRPVSPPPPGSGTASGEDDGRRKSGTLMLKGSDERKVNIVVQKGQGLGLMVRGGSEYGLGIFISGIDPFSVAENAGLKASQSRLGDQILDVNGQSFLDISHSDAVKHLKKRRHLIITVRDVGKIPFGKTTIDETGWIESTKVDS</sequence>
<dbReference type="SMART" id="SM00228">
    <property type="entry name" value="PDZ"/>
    <property type="match status" value="2"/>
</dbReference>
<evidence type="ECO:0000256" key="3">
    <source>
        <dbReference type="ARBA" id="ARBA00023273"/>
    </source>
</evidence>
<evidence type="ECO:0000313" key="6">
    <source>
        <dbReference type="EMBL" id="CAL1533597.1"/>
    </source>
</evidence>
<evidence type="ECO:0000256" key="2">
    <source>
        <dbReference type="ARBA" id="ARBA00022737"/>
    </source>
</evidence>
<feature type="domain" description="PDZ" evidence="5">
    <location>
        <begin position="99"/>
        <end position="173"/>
    </location>
</feature>
<dbReference type="CDD" id="cd06741">
    <property type="entry name" value="PDZ2_FL-whirlin"/>
    <property type="match status" value="1"/>
</dbReference>
<evidence type="ECO:0000256" key="1">
    <source>
        <dbReference type="ARBA" id="ARBA00004316"/>
    </source>
</evidence>
<dbReference type="Gene3D" id="1.20.1160.20">
    <property type="match status" value="1"/>
</dbReference>
<evidence type="ECO:0000259" key="5">
    <source>
        <dbReference type="PROSITE" id="PS50106"/>
    </source>
</evidence>
<dbReference type="PANTHER" id="PTHR23116:SF29">
    <property type="entry name" value="PDZ DOMAIN-CONTAINING PROTEIN 7"/>
    <property type="match status" value="1"/>
</dbReference>
<dbReference type="InterPro" id="IPR001478">
    <property type="entry name" value="PDZ"/>
</dbReference>
<keyword evidence="2" id="KW-0677">Repeat</keyword>
<evidence type="ECO:0000313" key="7">
    <source>
        <dbReference type="Proteomes" id="UP001497497"/>
    </source>
</evidence>
<feature type="non-terminal residue" evidence="6">
    <location>
        <position position="344"/>
    </location>
</feature>
<dbReference type="InterPro" id="IPR051844">
    <property type="entry name" value="USH2_Complex_Protein"/>
</dbReference>
<name>A0AAV2HJD3_LYMST</name>
<evidence type="ECO:0000256" key="4">
    <source>
        <dbReference type="SAM" id="MobiDB-lite"/>
    </source>
</evidence>
<dbReference type="AlphaFoldDB" id="A0AAV2HJD3"/>
<dbReference type="Gene3D" id="2.30.42.10">
    <property type="match status" value="2"/>
</dbReference>
<feature type="domain" description="PDZ" evidence="5">
    <location>
        <begin position="236"/>
        <end position="310"/>
    </location>
</feature>
<dbReference type="FunFam" id="2.30.42.10:FF:000087">
    <property type="entry name" value="Whirlin a"/>
    <property type="match status" value="1"/>
</dbReference>
<dbReference type="GO" id="GO:0005929">
    <property type="term" value="C:cilium"/>
    <property type="evidence" value="ECO:0007669"/>
    <property type="project" value="TreeGrafter"/>
</dbReference>
<dbReference type="GO" id="GO:0005886">
    <property type="term" value="C:plasma membrane"/>
    <property type="evidence" value="ECO:0007669"/>
    <property type="project" value="TreeGrafter"/>
</dbReference>
<organism evidence="6 7">
    <name type="scientific">Lymnaea stagnalis</name>
    <name type="common">Great pond snail</name>
    <name type="synonym">Helix stagnalis</name>
    <dbReference type="NCBI Taxonomy" id="6523"/>
    <lineage>
        <taxon>Eukaryota</taxon>
        <taxon>Metazoa</taxon>
        <taxon>Spiralia</taxon>
        <taxon>Lophotrochozoa</taxon>
        <taxon>Mollusca</taxon>
        <taxon>Gastropoda</taxon>
        <taxon>Heterobranchia</taxon>
        <taxon>Euthyneura</taxon>
        <taxon>Panpulmonata</taxon>
        <taxon>Hygrophila</taxon>
        <taxon>Lymnaeoidea</taxon>
        <taxon>Lymnaeidae</taxon>
        <taxon>Lymnaea</taxon>
    </lineage>
</organism>
<feature type="region of interest" description="Disordered" evidence="4">
    <location>
        <begin position="197"/>
        <end position="228"/>
    </location>
</feature>
<dbReference type="PROSITE" id="PS50106">
    <property type="entry name" value="PDZ"/>
    <property type="match status" value="2"/>
</dbReference>
<proteinExistence type="predicted"/>
<comment type="caution">
    <text evidence="6">The sequence shown here is derived from an EMBL/GenBank/DDBJ whole genome shotgun (WGS) entry which is preliminary data.</text>
</comment>
<reference evidence="6 7" key="1">
    <citation type="submission" date="2024-04" db="EMBL/GenBank/DDBJ databases">
        <authorList>
            <consortium name="Genoscope - CEA"/>
            <person name="William W."/>
        </authorList>
    </citation>
    <scope>NUCLEOTIDE SEQUENCE [LARGE SCALE GENOMIC DNA]</scope>
</reference>
<dbReference type="PANTHER" id="PTHR23116">
    <property type="entry name" value="PDZ DOMAIN CONTAINING WHIRLIN AND HARMONIN-RELATED"/>
    <property type="match status" value="1"/>
</dbReference>
<dbReference type="SUPFAM" id="SSF50156">
    <property type="entry name" value="PDZ domain-like"/>
    <property type="match status" value="2"/>
</dbReference>
<dbReference type="GO" id="GO:0032426">
    <property type="term" value="C:stereocilium tip"/>
    <property type="evidence" value="ECO:0007669"/>
    <property type="project" value="TreeGrafter"/>
</dbReference>
<dbReference type="InterPro" id="IPR036034">
    <property type="entry name" value="PDZ_sf"/>
</dbReference>
<dbReference type="Pfam" id="PF00595">
    <property type="entry name" value="PDZ"/>
    <property type="match status" value="2"/>
</dbReference>
<keyword evidence="7" id="KW-1185">Reference proteome</keyword>
<accession>A0AAV2HJD3</accession>